<keyword evidence="1" id="KW-0732">Signal</keyword>
<dbReference type="PANTHER" id="PTHR34406">
    <property type="entry name" value="PROTEIN YCEI"/>
    <property type="match status" value="1"/>
</dbReference>
<dbReference type="AlphaFoldDB" id="A0A7X1B3P8"/>
<sequence length="204" mass="21854">MKKTTLALLTVAAMGFGSLTQAKEFDLEDPKGVNNIVFLLDAPLESINGTATGITGSVSFDLAEPESTSGKLVVAVDSLSVANPKMVEHMMGAKWLAAEEYPEISYELTGLSDVEKDGTMVKGTAHGVMTIKGVSKEMEAPITFSYLEGKLADRQRTPGDILVVRSSFDVKRSDFGINEGEMEDKVSDVVELRLSLAGFAPDET</sequence>
<reference evidence="3 4" key="1">
    <citation type="submission" date="2020-07" db="EMBL/GenBank/DDBJ databases">
        <authorList>
            <person name="Feng X."/>
        </authorList>
    </citation>
    <scope>NUCLEOTIDE SEQUENCE [LARGE SCALE GENOMIC DNA]</scope>
    <source>
        <strain evidence="3 4">JCM23202</strain>
    </source>
</reference>
<accession>A0A7X1B3P8</accession>
<dbReference type="Proteomes" id="UP000526501">
    <property type="component" value="Unassembled WGS sequence"/>
</dbReference>
<evidence type="ECO:0000313" key="3">
    <source>
        <dbReference type="EMBL" id="MBC2605069.1"/>
    </source>
</evidence>
<dbReference type="SMART" id="SM00867">
    <property type="entry name" value="YceI"/>
    <property type="match status" value="1"/>
</dbReference>
<dbReference type="Gene3D" id="2.40.128.110">
    <property type="entry name" value="Lipid/polyisoprenoid-binding, YceI-like"/>
    <property type="match status" value="1"/>
</dbReference>
<dbReference type="RefSeq" id="WP_185658950.1">
    <property type="nucleotide sequence ID" value="NZ_CAWPOO010000005.1"/>
</dbReference>
<gene>
    <name evidence="3" type="ORF">H5P27_03340</name>
</gene>
<evidence type="ECO:0000256" key="1">
    <source>
        <dbReference type="SAM" id="SignalP"/>
    </source>
</evidence>
<proteinExistence type="predicted"/>
<feature type="domain" description="Lipid/polyisoprenoid-binding YceI-like" evidence="2">
    <location>
        <begin position="24"/>
        <end position="199"/>
    </location>
</feature>
<protein>
    <submittedName>
        <fullName evidence="3">YceI family protein</fullName>
    </submittedName>
</protein>
<dbReference type="PANTHER" id="PTHR34406:SF1">
    <property type="entry name" value="PROTEIN YCEI"/>
    <property type="match status" value="1"/>
</dbReference>
<keyword evidence="4" id="KW-1185">Reference proteome</keyword>
<comment type="caution">
    <text evidence="3">The sequence shown here is derived from an EMBL/GenBank/DDBJ whole genome shotgun (WGS) entry which is preliminary data.</text>
</comment>
<feature type="chain" id="PRO_5031081398" evidence="1">
    <location>
        <begin position="23"/>
        <end position="204"/>
    </location>
</feature>
<evidence type="ECO:0000259" key="2">
    <source>
        <dbReference type="SMART" id="SM00867"/>
    </source>
</evidence>
<dbReference type="InterPro" id="IPR007372">
    <property type="entry name" value="Lipid/polyisoprenoid-bd_YceI"/>
</dbReference>
<dbReference type="InterPro" id="IPR036761">
    <property type="entry name" value="TTHA0802/YceI-like_sf"/>
</dbReference>
<organism evidence="3 4">
    <name type="scientific">Pelagicoccus albus</name>
    <dbReference type="NCBI Taxonomy" id="415222"/>
    <lineage>
        <taxon>Bacteria</taxon>
        <taxon>Pseudomonadati</taxon>
        <taxon>Verrucomicrobiota</taxon>
        <taxon>Opitutia</taxon>
        <taxon>Puniceicoccales</taxon>
        <taxon>Pelagicoccaceae</taxon>
        <taxon>Pelagicoccus</taxon>
    </lineage>
</organism>
<dbReference type="Pfam" id="PF04264">
    <property type="entry name" value="YceI"/>
    <property type="match status" value="1"/>
</dbReference>
<feature type="signal peptide" evidence="1">
    <location>
        <begin position="1"/>
        <end position="22"/>
    </location>
</feature>
<dbReference type="EMBL" id="JACHVC010000005">
    <property type="protein sequence ID" value="MBC2605069.1"/>
    <property type="molecule type" value="Genomic_DNA"/>
</dbReference>
<dbReference type="SUPFAM" id="SSF101874">
    <property type="entry name" value="YceI-like"/>
    <property type="match status" value="1"/>
</dbReference>
<evidence type="ECO:0000313" key="4">
    <source>
        <dbReference type="Proteomes" id="UP000526501"/>
    </source>
</evidence>
<name>A0A7X1B3P8_9BACT</name>